<proteinExistence type="predicted"/>
<evidence type="ECO:0000313" key="2">
    <source>
        <dbReference type="Proteomes" id="UP000079169"/>
    </source>
</evidence>
<organism evidence="2 3">
    <name type="scientific">Diaphorina citri</name>
    <name type="common">Asian citrus psyllid</name>
    <dbReference type="NCBI Taxonomy" id="121845"/>
    <lineage>
        <taxon>Eukaryota</taxon>
        <taxon>Metazoa</taxon>
        <taxon>Ecdysozoa</taxon>
        <taxon>Arthropoda</taxon>
        <taxon>Hexapoda</taxon>
        <taxon>Insecta</taxon>
        <taxon>Pterygota</taxon>
        <taxon>Neoptera</taxon>
        <taxon>Paraneoptera</taxon>
        <taxon>Hemiptera</taxon>
        <taxon>Sternorrhyncha</taxon>
        <taxon>Psylloidea</taxon>
        <taxon>Psyllidae</taxon>
        <taxon>Diaphorininae</taxon>
        <taxon>Diaphorina</taxon>
    </lineage>
</organism>
<feature type="region of interest" description="Disordered" evidence="1">
    <location>
        <begin position="75"/>
        <end position="123"/>
    </location>
</feature>
<reference evidence="3" key="1">
    <citation type="submission" date="2025-08" db="UniProtKB">
        <authorList>
            <consortium name="RefSeq"/>
        </authorList>
    </citation>
    <scope>IDENTIFICATION</scope>
</reference>
<name>A0A1S3DDN4_DIACI</name>
<dbReference type="AlphaFoldDB" id="A0A1S3DDN4"/>
<dbReference type="KEGG" id="dci:103516577"/>
<evidence type="ECO:0000256" key="1">
    <source>
        <dbReference type="SAM" id="MobiDB-lite"/>
    </source>
</evidence>
<dbReference type="GeneID" id="103516577"/>
<dbReference type="RefSeq" id="XP_008479771.1">
    <property type="nucleotide sequence ID" value="XM_008481549.1"/>
</dbReference>
<dbReference type="Proteomes" id="UP000079169">
    <property type="component" value="Unplaced"/>
</dbReference>
<gene>
    <name evidence="3" type="primary">LOC103516577</name>
</gene>
<accession>A0A1S3DDN4</accession>
<evidence type="ECO:0000313" key="3">
    <source>
        <dbReference type="RefSeq" id="XP_008479771.1"/>
    </source>
</evidence>
<dbReference type="PaxDb" id="121845-A0A1S3DDN4"/>
<protein>
    <submittedName>
        <fullName evidence="3">Uncharacterized protein LOC103516577</fullName>
    </submittedName>
</protein>
<keyword evidence="2" id="KW-1185">Reference proteome</keyword>
<sequence length="239" mass="26351">MDARREQYKAMSDLLSPADVMVHPDEDLSNAHSSTVFSDLSDDIKKIFSLPLDETPLYSKNHVLCTKTIALNEVVPKDPPKKKRGRPRKDASKATADSSQKIQEPVSIRDEPMSKRKRKVPQRYLESVQGTELEKILDATEEDAAKVKFLGSSSIPSADGLLLDDLEPFNIAASDHILDSTNTEPGANLADKTEFAIILANRFIQFYPTPFSLGKLGCALEPEDSGLGALGRHHYDSVT</sequence>